<dbReference type="RefSeq" id="YP_001956791.1">
    <property type="nucleotide sequence ID" value="NC_010821.1"/>
</dbReference>
<evidence type="ECO:0000313" key="1">
    <source>
        <dbReference type="EMBL" id="ABY62899.1"/>
    </source>
</evidence>
<gene>
    <name evidence="1" type="ORF">201phi2-1p066</name>
</gene>
<dbReference type="EMBL" id="EU197055">
    <property type="protein sequence ID" value="ABY62899.1"/>
    <property type="molecule type" value="Genomic_DNA"/>
</dbReference>
<accession>B3FK41</accession>
<proteinExistence type="predicted"/>
<dbReference type="OrthoDB" id="25876at10239"/>
<evidence type="ECO:0000313" key="2">
    <source>
        <dbReference type="Proteomes" id="UP000002421"/>
    </source>
</evidence>
<dbReference type="KEGG" id="vg:6372550"/>
<organism evidence="1 2">
    <name type="scientific">Pseudomonas phage 201phi2-1</name>
    <name type="common">Pseudomonas chlororaphis phage 201phi2-1</name>
    <dbReference type="NCBI Taxonomy" id="198110"/>
    <lineage>
        <taxon>Viruses</taxon>
        <taxon>Duplodnaviria</taxon>
        <taxon>Heunggongvirae</taxon>
        <taxon>Uroviricota</taxon>
        <taxon>Caudoviricetes</taxon>
        <taxon>Chimalliviridae</taxon>
        <taxon>Serwervirus</taxon>
        <taxon>Serwervirus 201phi21</taxon>
    </lineage>
</organism>
<sequence>MSKLKAKLDQAVAGNLGIELVPNSITLKEIADKPASVTGLILAYVEGDDYCYDVVPVWRYVNGMRIKIPRFHSRPIIEARLAKQFYLRYYALFDGKLCPLKVSKPSDLKARLPFKVREDDLYRSTVISPDAVMGLRKKPLLFHRRRVNYELQASILA</sequence>
<protein>
    <submittedName>
        <fullName evidence="1">Uncharacterized protein</fullName>
    </submittedName>
</protein>
<dbReference type="Proteomes" id="UP000002421">
    <property type="component" value="Segment"/>
</dbReference>
<reference evidence="1 2" key="1">
    <citation type="journal article" date="2008" name="Virology">
        <title>Characterization of Pseudomonas chlororaphis myovirus 201varphi2-1 via genomic sequencing, mass spectrometry, and electron microscopy.</title>
        <authorList>
            <person name="Thomas J.A."/>
            <person name="Rolando M.R."/>
            <person name="Carroll C.A."/>
            <person name="Shen P.S."/>
            <person name="Belnap D.M."/>
            <person name="Weintraub S.T."/>
            <person name="Serwer P."/>
            <person name="Hardies S.C."/>
        </authorList>
    </citation>
    <scope>NUCLEOTIDE SEQUENCE</scope>
</reference>
<keyword evidence="2" id="KW-1185">Reference proteome</keyword>
<organismHost>
    <name type="scientific">Pseudomonas chlororaphis</name>
    <dbReference type="NCBI Taxonomy" id="587753"/>
</organismHost>
<name>B3FK41_BP201</name>